<sequence>MSESRIKSRRLLATAIIITAGILIWSLYNRQSGLSARPVPEYVFTYAENQSSGYPTAMGAQYFADLVYEQTDGRIKINVYTDAELGNEPAVWEQLRYGGIDFARVSVMAVADEVNILNILQLPYLYSSQEHMWKVLDGEIGSEFLAALDGNGVVGLSWYDAGARHFYNRVRPISRLEDLKGLRIRVAESRFMADTIRSLGAIPVTVTYEGVYSAFETGVIDGAENNWPSYESKRHWEVSPYITLDAHNKIPEVQLCSQSTWDCLDQKDQEIIRRCAQESAVYERLLWNRAETAARKRLTGKCTITELSNAELARFREAVQPVYNTYASDYTELVTRIRQCE</sequence>
<name>A0ABQ0B1J0_9FIRM</name>
<dbReference type="Gene3D" id="3.40.190.170">
    <property type="entry name" value="Bacterial extracellular solute-binding protein, family 7"/>
    <property type="match status" value="1"/>
</dbReference>
<dbReference type="NCBIfam" id="NF037995">
    <property type="entry name" value="TRAP_S1"/>
    <property type="match status" value="1"/>
</dbReference>
<gene>
    <name evidence="3" type="ORF">F130042H8_32040</name>
</gene>
<evidence type="ECO:0000313" key="4">
    <source>
        <dbReference type="Proteomes" id="UP001600894"/>
    </source>
</evidence>
<keyword evidence="4" id="KW-1185">Reference proteome</keyword>
<dbReference type="PANTHER" id="PTHR33376">
    <property type="match status" value="1"/>
</dbReference>
<dbReference type="InterPro" id="IPR018389">
    <property type="entry name" value="DctP_fam"/>
</dbReference>
<keyword evidence="2" id="KW-1133">Transmembrane helix</keyword>
<dbReference type="NCBIfam" id="TIGR00787">
    <property type="entry name" value="dctP"/>
    <property type="match status" value="1"/>
</dbReference>
<dbReference type="PANTHER" id="PTHR33376:SF2">
    <property type="entry name" value="DICARBOXYLATE-BINDING PERIPLASMIC PROTEIN"/>
    <property type="match status" value="1"/>
</dbReference>
<evidence type="ECO:0000313" key="3">
    <source>
        <dbReference type="EMBL" id="GAA6270144.1"/>
    </source>
</evidence>
<dbReference type="Pfam" id="PF03480">
    <property type="entry name" value="DctP"/>
    <property type="match status" value="1"/>
</dbReference>
<organism evidence="3 4">
    <name type="scientific">Enterocloster alcoholdehydrogenati</name>
    <dbReference type="NCBI Taxonomy" id="2547410"/>
    <lineage>
        <taxon>Bacteria</taxon>
        <taxon>Bacillati</taxon>
        <taxon>Bacillota</taxon>
        <taxon>Clostridia</taxon>
        <taxon>Lachnospirales</taxon>
        <taxon>Lachnospiraceae</taxon>
        <taxon>Enterocloster</taxon>
    </lineage>
</organism>
<reference evidence="3 4" key="1">
    <citation type="submission" date="2024-04" db="EMBL/GenBank/DDBJ databases">
        <title>Defined microbial consortia suppress multidrug-resistant proinflammatory Enterobacteriaceae via ecological control.</title>
        <authorList>
            <person name="Furuichi M."/>
            <person name="Kawaguchi T."/>
            <person name="Pust M."/>
            <person name="Yasuma K."/>
            <person name="Plichta D."/>
            <person name="Hasegawa N."/>
            <person name="Ohya T."/>
            <person name="Bhattarai S."/>
            <person name="Sasajima S."/>
            <person name="Aoto Y."/>
            <person name="Tuganbaev T."/>
            <person name="Yaginuma M."/>
            <person name="Ueda M."/>
            <person name="Okahashi N."/>
            <person name="Amafuji K."/>
            <person name="Kiridooshi Y."/>
            <person name="Sugita K."/>
            <person name="Strazar M."/>
            <person name="Skelly A."/>
            <person name="Suda W."/>
            <person name="Hattori M."/>
            <person name="Nakamoto N."/>
            <person name="Caballero S."/>
            <person name="Norman J."/>
            <person name="Olle B."/>
            <person name="Tanoue T."/>
            <person name="Arita M."/>
            <person name="Bucci V."/>
            <person name="Atarashi K."/>
            <person name="Xavier R."/>
            <person name="Honda K."/>
        </authorList>
    </citation>
    <scope>NUCLEOTIDE SEQUENCE [LARGE SCALE GENOMIC DNA]</scope>
    <source>
        <strain evidence="4">f13</strain>
    </source>
</reference>
<keyword evidence="2" id="KW-0472">Membrane</keyword>
<dbReference type="PIRSF" id="PIRSF006470">
    <property type="entry name" value="DctB"/>
    <property type="match status" value="1"/>
</dbReference>
<protein>
    <submittedName>
        <fullName evidence="3">TRAP transporter substrate-binding protein</fullName>
    </submittedName>
</protein>
<dbReference type="EMBL" id="BAABXL010000001">
    <property type="protein sequence ID" value="GAA6270144.1"/>
    <property type="molecule type" value="Genomic_DNA"/>
</dbReference>
<dbReference type="RefSeq" id="WP_176255461.1">
    <property type="nucleotide sequence ID" value="NZ_BAABXL010000001.1"/>
</dbReference>
<accession>A0ABQ0B1J0</accession>
<keyword evidence="1" id="KW-0732">Signal</keyword>
<evidence type="ECO:0000256" key="1">
    <source>
        <dbReference type="ARBA" id="ARBA00022729"/>
    </source>
</evidence>
<dbReference type="InterPro" id="IPR004682">
    <property type="entry name" value="TRAP_DctP"/>
</dbReference>
<dbReference type="InterPro" id="IPR038404">
    <property type="entry name" value="TRAP_DctP_sf"/>
</dbReference>
<comment type="caution">
    <text evidence="3">The sequence shown here is derived from an EMBL/GenBank/DDBJ whole genome shotgun (WGS) entry which is preliminary data.</text>
</comment>
<evidence type="ECO:0000256" key="2">
    <source>
        <dbReference type="SAM" id="Phobius"/>
    </source>
</evidence>
<keyword evidence="2" id="KW-0812">Transmembrane</keyword>
<feature type="transmembrane region" description="Helical" evidence="2">
    <location>
        <begin position="12"/>
        <end position="28"/>
    </location>
</feature>
<dbReference type="CDD" id="cd13671">
    <property type="entry name" value="PBP2_TRAP_SBP_like_3"/>
    <property type="match status" value="1"/>
</dbReference>
<proteinExistence type="predicted"/>
<dbReference type="Proteomes" id="UP001600894">
    <property type="component" value="Unassembled WGS sequence"/>
</dbReference>